<evidence type="ECO:0000256" key="1">
    <source>
        <dbReference type="SAM" id="Phobius"/>
    </source>
</evidence>
<dbReference type="AlphaFoldDB" id="A0AA37QD31"/>
<comment type="caution">
    <text evidence="2">The sequence shown here is derived from an EMBL/GenBank/DDBJ whole genome shotgun (WGS) entry which is preliminary data.</text>
</comment>
<keyword evidence="1" id="KW-0812">Transmembrane</keyword>
<dbReference type="Proteomes" id="UP001161325">
    <property type="component" value="Unassembled WGS sequence"/>
</dbReference>
<organism evidence="2 3">
    <name type="scientific">Roseisolibacter agri</name>
    <dbReference type="NCBI Taxonomy" id="2014610"/>
    <lineage>
        <taxon>Bacteria</taxon>
        <taxon>Pseudomonadati</taxon>
        <taxon>Gemmatimonadota</taxon>
        <taxon>Gemmatimonadia</taxon>
        <taxon>Gemmatimonadales</taxon>
        <taxon>Gemmatimonadaceae</taxon>
        <taxon>Roseisolibacter</taxon>
    </lineage>
</organism>
<keyword evidence="3" id="KW-1185">Reference proteome</keyword>
<keyword evidence="1" id="KW-1133">Transmembrane helix</keyword>
<accession>A0AA37QD31</accession>
<evidence type="ECO:0000313" key="2">
    <source>
        <dbReference type="EMBL" id="GLC24090.1"/>
    </source>
</evidence>
<feature type="transmembrane region" description="Helical" evidence="1">
    <location>
        <begin position="69"/>
        <end position="86"/>
    </location>
</feature>
<evidence type="ECO:0000313" key="3">
    <source>
        <dbReference type="Proteomes" id="UP001161325"/>
    </source>
</evidence>
<feature type="transmembrane region" description="Helical" evidence="1">
    <location>
        <begin position="46"/>
        <end position="63"/>
    </location>
</feature>
<keyword evidence="1" id="KW-0472">Membrane</keyword>
<proteinExistence type="predicted"/>
<reference evidence="2" key="1">
    <citation type="submission" date="2022-08" db="EMBL/GenBank/DDBJ databases">
        <title>Draft genome sequencing of Roseisolibacter agri AW1220.</title>
        <authorList>
            <person name="Tobiishi Y."/>
            <person name="Tonouchi A."/>
        </authorList>
    </citation>
    <scope>NUCLEOTIDE SEQUENCE</scope>
    <source>
        <strain evidence="2">AW1220</strain>
    </source>
</reference>
<gene>
    <name evidence="2" type="ORF">rosag_06030</name>
</gene>
<protein>
    <submittedName>
        <fullName evidence="2">Uncharacterized protein</fullName>
    </submittedName>
</protein>
<feature type="transmembrane region" description="Helical" evidence="1">
    <location>
        <begin position="6"/>
        <end position="25"/>
    </location>
</feature>
<name>A0AA37QD31_9BACT</name>
<dbReference type="EMBL" id="BRXS01000001">
    <property type="protein sequence ID" value="GLC24090.1"/>
    <property type="molecule type" value="Genomic_DNA"/>
</dbReference>
<sequence>MIMSLVSMLAFLAVLTAVVGGYATARRFVRDRLRFVDAVQRSSAPWIAAAGAWVLGALVAFVLPFVGPLAALSFGASVGLGVAAGVRDIRKGTHYLKA</sequence>